<organism evidence="6 7">
    <name type="scientific">Romanomermis culicivorax</name>
    <name type="common">Nematode worm</name>
    <dbReference type="NCBI Taxonomy" id="13658"/>
    <lineage>
        <taxon>Eukaryota</taxon>
        <taxon>Metazoa</taxon>
        <taxon>Ecdysozoa</taxon>
        <taxon>Nematoda</taxon>
        <taxon>Enoplea</taxon>
        <taxon>Dorylaimia</taxon>
        <taxon>Mermithida</taxon>
        <taxon>Mermithoidea</taxon>
        <taxon>Mermithidae</taxon>
        <taxon>Romanomermis</taxon>
    </lineage>
</organism>
<evidence type="ECO:0000259" key="5">
    <source>
        <dbReference type="Pfam" id="PF00042"/>
    </source>
</evidence>
<dbReference type="Proteomes" id="UP000887565">
    <property type="component" value="Unplaced"/>
</dbReference>
<dbReference type="CDD" id="cd01040">
    <property type="entry name" value="Mb-like"/>
    <property type="match status" value="1"/>
</dbReference>
<keyword evidence="1 4" id="KW-0349">Heme</keyword>
<keyword evidence="4" id="KW-0813">Transport</keyword>
<keyword evidence="2" id="KW-0479">Metal-binding</keyword>
<dbReference type="InterPro" id="IPR044399">
    <property type="entry name" value="Mb-like_M"/>
</dbReference>
<dbReference type="InterPro" id="IPR012292">
    <property type="entry name" value="Globin/Proto"/>
</dbReference>
<dbReference type="GO" id="GO:0005344">
    <property type="term" value="F:oxygen carrier activity"/>
    <property type="evidence" value="ECO:0007669"/>
    <property type="project" value="UniProtKB-KW"/>
</dbReference>
<dbReference type="WBParaSite" id="nRc.2.0.1.t27807-RA">
    <property type="protein sequence ID" value="nRc.2.0.1.t27807-RA"/>
    <property type="gene ID" value="nRc.2.0.1.g27807"/>
</dbReference>
<evidence type="ECO:0000256" key="1">
    <source>
        <dbReference type="ARBA" id="ARBA00022617"/>
    </source>
</evidence>
<evidence type="ECO:0000313" key="7">
    <source>
        <dbReference type="WBParaSite" id="nRc.2.0.1.t27807-RA"/>
    </source>
</evidence>
<dbReference type="Pfam" id="PF00042">
    <property type="entry name" value="Globin"/>
    <property type="match status" value="1"/>
</dbReference>
<evidence type="ECO:0000256" key="4">
    <source>
        <dbReference type="RuleBase" id="RU000356"/>
    </source>
</evidence>
<dbReference type="SUPFAM" id="SSF46458">
    <property type="entry name" value="Globin-like"/>
    <property type="match status" value="1"/>
</dbReference>
<dbReference type="InterPro" id="IPR000971">
    <property type="entry name" value="Globin"/>
</dbReference>
<keyword evidence="4" id="KW-0561">Oxygen transport</keyword>
<name>A0A915JNY9_ROMCU</name>
<accession>A0A915JNY9</accession>
<protein>
    <submittedName>
        <fullName evidence="7">Globin family profile domain-containing protein</fullName>
    </submittedName>
</protein>
<dbReference type="PANTHER" id="PTHR46458:SF6">
    <property type="entry name" value="GLOBIN FAMILY PROFILE DOMAIN-CONTAINING PROTEIN"/>
    <property type="match status" value="1"/>
</dbReference>
<evidence type="ECO:0000256" key="3">
    <source>
        <dbReference type="ARBA" id="ARBA00023004"/>
    </source>
</evidence>
<proteinExistence type="inferred from homology"/>
<comment type="similarity">
    <text evidence="4">Belongs to the globin family.</text>
</comment>
<dbReference type="Gene3D" id="1.10.490.10">
    <property type="entry name" value="Globins"/>
    <property type="match status" value="1"/>
</dbReference>
<feature type="domain" description="Globin" evidence="5">
    <location>
        <begin position="73"/>
        <end position="181"/>
    </location>
</feature>
<dbReference type="PANTHER" id="PTHR46458">
    <property type="entry name" value="BLR2807 PROTEIN"/>
    <property type="match status" value="1"/>
</dbReference>
<dbReference type="InterPro" id="IPR009050">
    <property type="entry name" value="Globin-like_sf"/>
</dbReference>
<keyword evidence="6" id="KW-1185">Reference proteome</keyword>
<sequence>MQSKLPSGIWTFEEKGKSMFYLKHSWGNGTFGEKEYYLNGDTPGESHIKDGPVWIRSRLMFRIRPDDCSFLDPDPDLKPLWPFGRINNTNKAAENSPGFENYVANLEKSFNTLIKFVNNEHTLKYMAGDLGSRHFYYGVTESHVDLFGNALVWALWNINRTNGNAFDQEMETVWKKLFDIVKVAMQAGIAKQRLHYLKNSISFHNYSILIGHWDK</sequence>
<dbReference type="GO" id="GO:0019825">
    <property type="term" value="F:oxygen binding"/>
    <property type="evidence" value="ECO:0007669"/>
    <property type="project" value="InterPro"/>
</dbReference>
<keyword evidence="3" id="KW-0408">Iron</keyword>
<dbReference type="GO" id="GO:0046872">
    <property type="term" value="F:metal ion binding"/>
    <property type="evidence" value="ECO:0007669"/>
    <property type="project" value="UniProtKB-KW"/>
</dbReference>
<dbReference type="InterPro" id="IPR050532">
    <property type="entry name" value="Globin-like_OT"/>
</dbReference>
<reference evidence="7" key="1">
    <citation type="submission" date="2022-11" db="UniProtKB">
        <authorList>
            <consortium name="WormBaseParasite"/>
        </authorList>
    </citation>
    <scope>IDENTIFICATION</scope>
</reference>
<evidence type="ECO:0000313" key="6">
    <source>
        <dbReference type="Proteomes" id="UP000887565"/>
    </source>
</evidence>
<dbReference type="AlphaFoldDB" id="A0A915JNY9"/>
<dbReference type="GO" id="GO:0020037">
    <property type="term" value="F:heme binding"/>
    <property type="evidence" value="ECO:0007669"/>
    <property type="project" value="InterPro"/>
</dbReference>
<evidence type="ECO:0000256" key="2">
    <source>
        <dbReference type="ARBA" id="ARBA00022723"/>
    </source>
</evidence>